<organism evidence="1 2">
    <name type="scientific">Haladaptatus pallidirubidus</name>
    <dbReference type="NCBI Taxonomy" id="1008152"/>
    <lineage>
        <taxon>Archaea</taxon>
        <taxon>Methanobacteriati</taxon>
        <taxon>Methanobacteriota</taxon>
        <taxon>Stenosarchaea group</taxon>
        <taxon>Halobacteria</taxon>
        <taxon>Halobacteriales</taxon>
        <taxon>Haladaptataceae</taxon>
        <taxon>Haladaptatus</taxon>
    </lineage>
</organism>
<dbReference type="Proteomes" id="UP001501729">
    <property type="component" value="Unassembled WGS sequence"/>
</dbReference>
<evidence type="ECO:0000313" key="1">
    <source>
        <dbReference type="EMBL" id="GAA5061196.1"/>
    </source>
</evidence>
<dbReference type="EMBL" id="BAABKX010000019">
    <property type="protein sequence ID" value="GAA5061196.1"/>
    <property type="molecule type" value="Genomic_DNA"/>
</dbReference>
<evidence type="ECO:0000313" key="2">
    <source>
        <dbReference type="Proteomes" id="UP001501729"/>
    </source>
</evidence>
<accession>A0AAV3UP31</accession>
<proteinExistence type="predicted"/>
<name>A0AAV3UP31_9EURY</name>
<protein>
    <recommendedName>
        <fullName evidence="3">Transposase</fullName>
    </recommendedName>
</protein>
<keyword evidence="2" id="KW-1185">Reference proteome</keyword>
<comment type="caution">
    <text evidence="1">The sequence shown here is derived from an EMBL/GenBank/DDBJ whole genome shotgun (WGS) entry which is preliminary data.</text>
</comment>
<gene>
    <name evidence="1" type="ORF">GCM10025751_47200</name>
</gene>
<reference evidence="1 2" key="1">
    <citation type="journal article" date="2019" name="Int. J. Syst. Evol. Microbiol.">
        <title>The Global Catalogue of Microorganisms (GCM) 10K type strain sequencing project: providing services to taxonomists for standard genome sequencing and annotation.</title>
        <authorList>
            <consortium name="The Broad Institute Genomics Platform"/>
            <consortium name="The Broad Institute Genome Sequencing Center for Infectious Disease"/>
            <person name="Wu L."/>
            <person name="Ma J."/>
        </authorList>
    </citation>
    <scope>NUCLEOTIDE SEQUENCE [LARGE SCALE GENOMIC DNA]</scope>
    <source>
        <strain evidence="1 2">JCM 17504</strain>
    </source>
</reference>
<sequence>MLCISTPTHIVTSGLIVSYLLVYLEWFIDEDRLVAADDGEILLEREPNLDVTPLLCTRRKQVTEGVPKRAGCLGPPSTGLPKPTLKDHEYETIHGT</sequence>
<evidence type="ECO:0008006" key="3">
    <source>
        <dbReference type="Google" id="ProtNLM"/>
    </source>
</evidence>
<dbReference type="AlphaFoldDB" id="A0AAV3UP31"/>